<dbReference type="GO" id="GO:0015891">
    <property type="term" value="P:siderophore transport"/>
    <property type="evidence" value="ECO:0007669"/>
    <property type="project" value="InterPro"/>
</dbReference>
<dbReference type="CDD" id="cd01347">
    <property type="entry name" value="ligand_gated_channel"/>
    <property type="match status" value="1"/>
</dbReference>
<name>G3IY79_METTV</name>
<evidence type="ECO:0000256" key="9">
    <source>
        <dbReference type="ARBA" id="ARBA00023065"/>
    </source>
</evidence>
<evidence type="ECO:0000256" key="7">
    <source>
        <dbReference type="ARBA" id="ARBA00022729"/>
    </source>
</evidence>
<keyword evidence="18" id="KW-1185">Reference proteome</keyword>
<dbReference type="Gene3D" id="2.170.130.10">
    <property type="entry name" value="TonB-dependent receptor, plug domain"/>
    <property type="match status" value="1"/>
</dbReference>
<dbReference type="InterPro" id="IPR036942">
    <property type="entry name" value="Beta-barrel_TonB_sf"/>
</dbReference>
<dbReference type="Pfam" id="PF07715">
    <property type="entry name" value="Plug"/>
    <property type="match status" value="1"/>
</dbReference>
<evidence type="ECO:0000256" key="5">
    <source>
        <dbReference type="ARBA" id="ARBA00022496"/>
    </source>
</evidence>
<organism evidence="17 18">
    <name type="scientific">Methylobacter tundripaludum (strain ATCC BAA-1195 / DSM 17260 / SV96)</name>
    <dbReference type="NCBI Taxonomy" id="697282"/>
    <lineage>
        <taxon>Bacteria</taxon>
        <taxon>Pseudomonadati</taxon>
        <taxon>Pseudomonadota</taxon>
        <taxon>Gammaproteobacteria</taxon>
        <taxon>Methylococcales</taxon>
        <taxon>Methylococcaceae</taxon>
        <taxon>Methylobacter</taxon>
    </lineage>
</organism>
<comment type="similarity">
    <text evidence="2 14 15">Belongs to the TonB-dependent receptor family.</text>
</comment>
<evidence type="ECO:0000256" key="8">
    <source>
        <dbReference type="ARBA" id="ARBA00023004"/>
    </source>
</evidence>
<dbReference type="NCBIfam" id="TIGR01783">
    <property type="entry name" value="TonB-siderophor"/>
    <property type="match status" value="1"/>
</dbReference>
<dbReference type="Proteomes" id="UP000004664">
    <property type="component" value="Unassembled WGS sequence"/>
</dbReference>
<keyword evidence="12 17" id="KW-0675">Receptor</keyword>
<keyword evidence="11 14" id="KW-0472">Membrane</keyword>
<dbReference type="GO" id="GO:0038023">
    <property type="term" value="F:signaling receptor activity"/>
    <property type="evidence" value="ECO:0007669"/>
    <property type="project" value="InterPro"/>
</dbReference>
<keyword evidence="8" id="KW-0408">Iron</keyword>
<keyword evidence="13 14" id="KW-0998">Cell outer membrane</keyword>
<dbReference type="FunFam" id="2.40.170.20:FF:000005">
    <property type="entry name" value="TonB-dependent siderophore receptor"/>
    <property type="match status" value="1"/>
</dbReference>
<dbReference type="SUPFAM" id="SSF56935">
    <property type="entry name" value="Porins"/>
    <property type="match status" value="1"/>
</dbReference>
<protein>
    <submittedName>
        <fullName evidence="17">TonB-dependent siderophore receptor</fullName>
    </submittedName>
</protein>
<sequence length="840" mass="92286">MMHIVINSCRPLVLRGRESHFEEVSAIQADRKIKTYFFSAFFILMLCHALPGRADVDGNSKVFKFNIPGQNMAASLVAFSETTGNQLSYPAALVKDIKSKPLSGSYTADQALQKLLGGSGITYRHTDNDAIALAADSSAQSSQSAQATTLKAMTVVGTAKTDDDPTAYKVTNASTATKTDTPIMETPYSVAVVSQQVFQDQQVIRVEDALKNVAGVQPGFSSGGLNETFMTRGFQTTNLYRDGFLLPAGFGASDAGRQTANVERIEVLKGPGSILYGRSDPGGVINLVTKRPQATPYHSIQQQFGSYDRYRTTADSTGAITPDDKLLYRVNLSYENANSFRDFVKTDSVFFAPSLTWNISDRTQANMNIEYNHFDNTIDSGIPVVGNRPAPVSRNLQVADPFNNKNVGDRTYVGFDWSHKFNDEWKFSHRFGAEFFDAAQDFTFFSGKPDAAGNLANAPSALPMGKRGFNNGNSQQQEYYTTLNLTGKFDTAMLKHTMLWGFDYFAIDNQFAGACCQAFPAGATFNIYNPTYLTAAPNINFTPGSNRNMDWYGLYFQDQIKFPFDVYGNFGLRYDNAVGRDLTAGMVTTRDARVSPRGGLLWKPQEWLSVYGNYSENFGPSNSLFNGPGQQALPPQTSEEWELGAKTEFFNGRLSASFAYFDLTKQNLPVPDPINPNITRTVGEQESRGYEFQATGEILPGWKVIGAYTNLAYAKINKDVDFNGGPGDTGNRMFATPRNFGSLWNTYEFQNAGLRGLKLGGGVVASGQSQGTNQNDYQLPGYTTVNLLASYGLKVAGKKVTFQLNADNLLDKTYYQGTNSSTRVGINPPRTFLGSVKLEF</sequence>
<evidence type="ECO:0000256" key="10">
    <source>
        <dbReference type="ARBA" id="ARBA00023077"/>
    </source>
</evidence>
<dbReference type="Gene3D" id="2.40.170.20">
    <property type="entry name" value="TonB-dependent receptor, beta-barrel domain"/>
    <property type="match status" value="1"/>
</dbReference>
<dbReference type="InterPro" id="IPR037066">
    <property type="entry name" value="Plug_dom_sf"/>
</dbReference>
<reference evidence="17 18" key="1">
    <citation type="submission" date="2011-06" db="EMBL/GenBank/DDBJ databases">
        <title>Genomic sequence of Methylobacter tundripaludum SV96.</title>
        <authorList>
            <consortium name="US DOE Joint Genome Institute"/>
            <person name="Lucas S."/>
            <person name="Han J."/>
            <person name="Lapidus A."/>
            <person name="Cheng J.-F."/>
            <person name="Goodwin L."/>
            <person name="Pitluck S."/>
            <person name="Held B."/>
            <person name="Detter J.C."/>
            <person name="Han C."/>
            <person name="Tapia R."/>
            <person name="Land M."/>
            <person name="Hauser L."/>
            <person name="Kyrpides N."/>
            <person name="Ivanova N."/>
            <person name="Ovchinnikova G."/>
            <person name="Pagani I."/>
            <person name="Klotz M.G."/>
            <person name="Dispirito A.A."/>
            <person name="Murrell J.C."/>
            <person name="Dunfield P."/>
            <person name="Kalyuzhnaya M.G."/>
            <person name="Svenning M."/>
            <person name="Trotsenko Y.A."/>
            <person name="Stein L.Y."/>
            <person name="Woyke T."/>
        </authorList>
    </citation>
    <scope>NUCLEOTIDE SEQUENCE [LARGE SCALE GENOMIC DNA]</scope>
    <source>
        <strain evidence="18">ATCC BAA-1195 / DSM 17260 / SV96</strain>
    </source>
</reference>
<dbReference type="SMART" id="SM00965">
    <property type="entry name" value="STN"/>
    <property type="match status" value="1"/>
</dbReference>
<accession>G3IY79</accession>
<dbReference type="HOGENOM" id="CLU_008287_9_4_6"/>
<evidence type="ECO:0000256" key="4">
    <source>
        <dbReference type="ARBA" id="ARBA00022452"/>
    </source>
</evidence>
<keyword evidence="5" id="KW-0410">Iron transport</keyword>
<keyword evidence="7" id="KW-0732">Signal</keyword>
<gene>
    <name evidence="17" type="ORF">Mettu_3125</name>
</gene>
<dbReference type="Pfam" id="PF00593">
    <property type="entry name" value="TonB_dep_Rec_b-barrel"/>
    <property type="match status" value="1"/>
</dbReference>
<keyword evidence="9" id="KW-0406">Ion transport</keyword>
<dbReference type="InterPro" id="IPR039426">
    <property type="entry name" value="TonB-dep_rcpt-like"/>
</dbReference>
<dbReference type="InterPro" id="IPR011662">
    <property type="entry name" value="Secretin/TonB_short_N"/>
</dbReference>
<dbReference type="Gene3D" id="3.55.50.30">
    <property type="match status" value="1"/>
</dbReference>
<dbReference type="Pfam" id="PF07660">
    <property type="entry name" value="STN"/>
    <property type="match status" value="1"/>
</dbReference>
<evidence type="ECO:0000313" key="18">
    <source>
        <dbReference type="Proteomes" id="UP000004664"/>
    </source>
</evidence>
<dbReference type="PROSITE" id="PS52016">
    <property type="entry name" value="TONB_DEPENDENT_REC_3"/>
    <property type="match status" value="1"/>
</dbReference>
<evidence type="ECO:0000256" key="12">
    <source>
        <dbReference type="ARBA" id="ARBA00023170"/>
    </source>
</evidence>
<evidence type="ECO:0000256" key="15">
    <source>
        <dbReference type="RuleBase" id="RU003357"/>
    </source>
</evidence>
<dbReference type="GO" id="GO:0015344">
    <property type="term" value="F:siderophore uptake transmembrane transporter activity"/>
    <property type="evidence" value="ECO:0007669"/>
    <property type="project" value="TreeGrafter"/>
</dbReference>
<dbReference type="STRING" id="697282.Mettu_3125"/>
<dbReference type="FunFam" id="2.170.130.10:FF:000001">
    <property type="entry name" value="Catecholate siderophore TonB-dependent receptor"/>
    <property type="match status" value="1"/>
</dbReference>
<dbReference type="EMBL" id="JH109153">
    <property type="protein sequence ID" value="EGW20001.1"/>
    <property type="molecule type" value="Genomic_DNA"/>
</dbReference>
<keyword evidence="6 14" id="KW-0812">Transmembrane</keyword>
<dbReference type="InterPro" id="IPR000531">
    <property type="entry name" value="Beta-barrel_TonB"/>
</dbReference>
<dbReference type="eggNOG" id="COG4773">
    <property type="taxonomic scope" value="Bacteria"/>
</dbReference>
<evidence type="ECO:0000313" key="17">
    <source>
        <dbReference type="EMBL" id="EGW20001.1"/>
    </source>
</evidence>
<evidence type="ECO:0000256" key="3">
    <source>
        <dbReference type="ARBA" id="ARBA00022448"/>
    </source>
</evidence>
<evidence type="ECO:0000256" key="6">
    <source>
        <dbReference type="ARBA" id="ARBA00022692"/>
    </source>
</evidence>
<dbReference type="PANTHER" id="PTHR32552:SF68">
    <property type="entry name" value="FERRICHROME OUTER MEMBRANE TRANSPORTER_PHAGE RECEPTOR"/>
    <property type="match status" value="1"/>
</dbReference>
<dbReference type="InterPro" id="IPR012910">
    <property type="entry name" value="Plug_dom"/>
</dbReference>
<comment type="subcellular location">
    <subcellularLocation>
        <location evidence="1 14">Cell outer membrane</location>
        <topology evidence="1 14">Multi-pass membrane protein</topology>
    </subcellularLocation>
</comment>
<evidence type="ECO:0000256" key="13">
    <source>
        <dbReference type="ARBA" id="ARBA00023237"/>
    </source>
</evidence>
<dbReference type="PANTHER" id="PTHR32552">
    <property type="entry name" value="FERRICHROME IRON RECEPTOR-RELATED"/>
    <property type="match status" value="1"/>
</dbReference>
<feature type="domain" description="Secretin/TonB short N-terminal" evidence="16">
    <location>
        <begin position="85"/>
        <end position="136"/>
    </location>
</feature>
<evidence type="ECO:0000259" key="16">
    <source>
        <dbReference type="SMART" id="SM00965"/>
    </source>
</evidence>
<dbReference type="AlphaFoldDB" id="G3IY79"/>
<keyword evidence="3 14" id="KW-0813">Transport</keyword>
<proteinExistence type="inferred from homology"/>
<keyword evidence="4 14" id="KW-1134">Transmembrane beta strand</keyword>
<evidence type="ECO:0000256" key="2">
    <source>
        <dbReference type="ARBA" id="ARBA00009810"/>
    </source>
</evidence>
<dbReference type="InterPro" id="IPR010105">
    <property type="entry name" value="TonB_sidphr_rcpt"/>
</dbReference>
<keyword evidence="10 15" id="KW-0798">TonB box</keyword>
<evidence type="ECO:0000256" key="14">
    <source>
        <dbReference type="PROSITE-ProRule" id="PRU01360"/>
    </source>
</evidence>
<dbReference type="GO" id="GO:0009279">
    <property type="term" value="C:cell outer membrane"/>
    <property type="evidence" value="ECO:0007669"/>
    <property type="project" value="UniProtKB-SubCell"/>
</dbReference>
<evidence type="ECO:0000256" key="1">
    <source>
        <dbReference type="ARBA" id="ARBA00004571"/>
    </source>
</evidence>
<evidence type="ECO:0000256" key="11">
    <source>
        <dbReference type="ARBA" id="ARBA00023136"/>
    </source>
</evidence>